<dbReference type="EMBL" id="BAEO01000031">
    <property type="protein sequence ID" value="GAC19536.1"/>
    <property type="molecule type" value="Genomic_DNA"/>
</dbReference>
<comment type="caution">
    <text evidence="1">The sequence shown here is derived from an EMBL/GenBank/DDBJ whole genome shotgun (WGS) entry which is preliminary data.</text>
</comment>
<gene>
    <name evidence="1" type="ORF">GARC_2570</name>
</gene>
<accession>K6Y6D5</accession>
<proteinExistence type="predicted"/>
<dbReference type="AlphaFoldDB" id="K6Y6D5"/>
<reference evidence="1 2" key="1">
    <citation type="journal article" date="2017" name="Antonie Van Leeuwenhoek">
        <title>Rhizobium rhizosphaerae sp. nov., a novel species isolated from rice rhizosphere.</title>
        <authorList>
            <person name="Zhao J.J."/>
            <person name="Zhang J."/>
            <person name="Zhang R.J."/>
            <person name="Zhang C.W."/>
            <person name="Yin H.Q."/>
            <person name="Zhang X.X."/>
        </authorList>
    </citation>
    <scope>NUCLEOTIDE SEQUENCE [LARGE SCALE GENOMIC DNA]</scope>
    <source>
        <strain evidence="1 2">BSs20135</strain>
    </source>
</reference>
<organism evidence="1 2">
    <name type="scientific">Paraglaciecola arctica BSs20135</name>
    <dbReference type="NCBI Taxonomy" id="493475"/>
    <lineage>
        <taxon>Bacteria</taxon>
        <taxon>Pseudomonadati</taxon>
        <taxon>Pseudomonadota</taxon>
        <taxon>Gammaproteobacteria</taxon>
        <taxon>Alteromonadales</taxon>
        <taxon>Alteromonadaceae</taxon>
        <taxon>Paraglaciecola</taxon>
    </lineage>
</organism>
<sequence>MLYKITKIIMIFIMLTAQIGESFALSFMPCADNGIMVMNDKNMDHSKHSMAMDKSSMTSDKDCCQKDCCCPMGLMTVAVPSEPNIDTPIDYKTTQLIMSHSTIHNIFLALPQRPPKTTFS</sequence>
<protein>
    <submittedName>
        <fullName evidence="1">Uncharacterized protein</fullName>
    </submittedName>
</protein>
<evidence type="ECO:0000313" key="1">
    <source>
        <dbReference type="EMBL" id="GAC19536.1"/>
    </source>
</evidence>
<dbReference type="Proteomes" id="UP000006327">
    <property type="component" value="Unassembled WGS sequence"/>
</dbReference>
<evidence type="ECO:0000313" key="2">
    <source>
        <dbReference type="Proteomes" id="UP000006327"/>
    </source>
</evidence>
<name>K6Y6D5_9ALTE</name>
<keyword evidence="2" id="KW-1185">Reference proteome</keyword>
<dbReference type="STRING" id="493475.GARC_2570"/>